<protein>
    <submittedName>
        <fullName evidence="1">Uncharacterized protein</fullName>
    </submittedName>
</protein>
<name>A0A6J5BJP3_9BURK</name>
<gene>
    <name evidence="1" type="ORF">LMG22037_03816</name>
</gene>
<organism evidence="1 2">
    <name type="scientific">Paraburkholderia phenoliruptrix</name>
    <dbReference type="NCBI Taxonomy" id="252970"/>
    <lineage>
        <taxon>Bacteria</taxon>
        <taxon>Pseudomonadati</taxon>
        <taxon>Pseudomonadota</taxon>
        <taxon>Betaproteobacteria</taxon>
        <taxon>Burkholderiales</taxon>
        <taxon>Burkholderiaceae</taxon>
        <taxon>Paraburkholderia</taxon>
    </lineage>
</organism>
<evidence type="ECO:0000313" key="2">
    <source>
        <dbReference type="Proteomes" id="UP000494249"/>
    </source>
</evidence>
<dbReference type="EMBL" id="CADIKB010000019">
    <property type="protein sequence ID" value="CAB3706700.1"/>
    <property type="molecule type" value="Genomic_DNA"/>
</dbReference>
<proteinExistence type="predicted"/>
<accession>A0A6J5BJP3</accession>
<reference evidence="1 2" key="1">
    <citation type="submission" date="2020-04" db="EMBL/GenBank/DDBJ databases">
        <authorList>
            <person name="De Canck E."/>
        </authorList>
    </citation>
    <scope>NUCLEOTIDE SEQUENCE [LARGE SCALE GENOMIC DNA]</scope>
    <source>
        <strain evidence="1 2">LMG 22037</strain>
    </source>
</reference>
<sequence>MDREAFFKMIRTYSAISDEAERAWASLLTDHFQPSDVASCTTLDRLYIGQRTFSPSLCNSIIWHPVVVRGARR</sequence>
<evidence type="ECO:0000313" key="1">
    <source>
        <dbReference type="EMBL" id="CAB3706700.1"/>
    </source>
</evidence>
<dbReference type="Proteomes" id="UP000494249">
    <property type="component" value="Unassembled WGS sequence"/>
</dbReference>
<dbReference type="AlphaFoldDB" id="A0A6J5BJP3"/>